<evidence type="ECO:0000259" key="3">
    <source>
        <dbReference type="Pfam" id="PF13649"/>
    </source>
</evidence>
<dbReference type="Pfam" id="PF13649">
    <property type="entry name" value="Methyltransf_25"/>
    <property type="match status" value="1"/>
</dbReference>
<keyword evidence="4" id="KW-0489">Methyltransferase</keyword>
<organism evidence="4 5">
    <name type="scientific">Halopolyspora algeriensis</name>
    <dbReference type="NCBI Taxonomy" id="1500506"/>
    <lineage>
        <taxon>Bacteria</taxon>
        <taxon>Bacillati</taxon>
        <taxon>Actinomycetota</taxon>
        <taxon>Actinomycetes</taxon>
        <taxon>Actinomycetes incertae sedis</taxon>
        <taxon>Halopolyspora</taxon>
    </lineage>
</organism>
<dbReference type="Proteomes" id="UP000253495">
    <property type="component" value="Unassembled WGS sequence"/>
</dbReference>
<dbReference type="OrthoDB" id="9786503at2"/>
<dbReference type="RefSeq" id="WP_114451919.1">
    <property type="nucleotide sequence ID" value="NZ_QPJC01000002.1"/>
</dbReference>
<reference evidence="4 5" key="1">
    <citation type="submission" date="2018-07" db="EMBL/GenBank/DDBJ databases">
        <title>Genomic Encyclopedia of Type Strains, Phase III (KMG-III): the genomes of soil and plant-associated and newly described type strains.</title>
        <authorList>
            <person name="Whitman W."/>
        </authorList>
    </citation>
    <scope>NUCLEOTIDE SEQUENCE [LARGE SCALE GENOMIC DNA]</scope>
    <source>
        <strain evidence="4 5">CECT 8575</strain>
    </source>
</reference>
<dbReference type="GO" id="GO:0032259">
    <property type="term" value="P:methylation"/>
    <property type="evidence" value="ECO:0007669"/>
    <property type="project" value="UniProtKB-KW"/>
</dbReference>
<evidence type="ECO:0000313" key="4">
    <source>
        <dbReference type="EMBL" id="RCW46111.1"/>
    </source>
</evidence>
<accession>A0A368W0K0</accession>
<feature type="compositionally biased region" description="Basic and acidic residues" evidence="2">
    <location>
        <begin position="191"/>
        <end position="202"/>
    </location>
</feature>
<dbReference type="CDD" id="cd02440">
    <property type="entry name" value="AdoMet_MTases"/>
    <property type="match status" value="1"/>
</dbReference>
<feature type="domain" description="Methyltransferase" evidence="3">
    <location>
        <begin position="42"/>
        <end position="136"/>
    </location>
</feature>
<dbReference type="SUPFAM" id="SSF53335">
    <property type="entry name" value="S-adenosyl-L-methionine-dependent methyltransferases"/>
    <property type="match status" value="1"/>
</dbReference>
<evidence type="ECO:0000256" key="2">
    <source>
        <dbReference type="SAM" id="MobiDB-lite"/>
    </source>
</evidence>
<dbReference type="Gene3D" id="3.40.50.150">
    <property type="entry name" value="Vaccinia Virus protein VP39"/>
    <property type="match status" value="1"/>
</dbReference>
<proteinExistence type="predicted"/>
<sequence>MSEEFDKAYWEEHYHGRTAPRGEQPNPHLVAEAGQLQPGTALDAGCGHGTETRWLASRGWQVTAVDLATTALHHARERAEALGGEVTNRITWVEADLTAWAPTEETFDLVTTHYVHPAGSREALFGRLAAAVAPGGTLLVVGHHPCDSHSTAHASGPQVHFTAEEIAADLDPDRWDIAVAETRTRSATGHGEGEITLHDTVLRARKHP</sequence>
<gene>
    <name evidence="4" type="ORF">DFQ14_102413</name>
</gene>
<dbReference type="EMBL" id="QPJC01000002">
    <property type="protein sequence ID" value="RCW46111.1"/>
    <property type="molecule type" value="Genomic_DNA"/>
</dbReference>
<dbReference type="InterPro" id="IPR041698">
    <property type="entry name" value="Methyltransf_25"/>
</dbReference>
<feature type="region of interest" description="Disordered" evidence="2">
    <location>
        <begin position="184"/>
        <end position="208"/>
    </location>
</feature>
<dbReference type="InterPro" id="IPR029063">
    <property type="entry name" value="SAM-dependent_MTases_sf"/>
</dbReference>
<dbReference type="PANTHER" id="PTHR43861">
    <property type="entry name" value="TRANS-ACONITATE 2-METHYLTRANSFERASE-RELATED"/>
    <property type="match status" value="1"/>
</dbReference>
<dbReference type="GO" id="GO:0008168">
    <property type="term" value="F:methyltransferase activity"/>
    <property type="evidence" value="ECO:0007669"/>
    <property type="project" value="UniProtKB-KW"/>
</dbReference>
<keyword evidence="1 4" id="KW-0808">Transferase</keyword>
<comment type="caution">
    <text evidence="4">The sequence shown here is derived from an EMBL/GenBank/DDBJ whole genome shotgun (WGS) entry which is preliminary data.</text>
</comment>
<name>A0A368W0K0_9ACTN</name>
<protein>
    <submittedName>
        <fullName evidence="4">Methyltransferase family protein</fullName>
    </submittedName>
</protein>
<evidence type="ECO:0000313" key="5">
    <source>
        <dbReference type="Proteomes" id="UP000253495"/>
    </source>
</evidence>
<dbReference type="AlphaFoldDB" id="A0A368W0K0"/>
<evidence type="ECO:0000256" key="1">
    <source>
        <dbReference type="ARBA" id="ARBA00022679"/>
    </source>
</evidence>
<keyword evidence="5" id="KW-1185">Reference proteome</keyword>